<evidence type="ECO:0000313" key="3">
    <source>
        <dbReference type="Proteomes" id="UP000314294"/>
    </source>
</evidence>
<gene>
    <name evidence="2" type="ORF">EYF80_022091</name>
</gene>
<accession>A0A4Z2HPC4</accession>
<dbReference type="Proteomes" id="UP000314294">
    <property type="component" value="Unassembled WGS sequence"/>
</dbReference>
<proteinExistence type="predicted"/>
<reference evidence="2 3" key="1">
    <citation type="submission" date="2019-03" db="EMBL/GenBank/DDBJ databases">
        <title>First draft genome of Liparis tanakae, snailfish: a comprehensive survey of snailfish specific genes.</title>
        <authorList>
            <person name="Kim W."/>
            <person name="Song I."/>
            <person name="Jeong J.-H."/>
            <person name="Kim D."/>
            <person name="Kim S."/>
            <person name="Ryu S."/>
            <person name="Song J.Y."/>
            <person name="Lee S.K."/>
        </authorList>
    </citation>
    <scope>NUCLEOTIDE SEQUENCE [LARGE SCALE GENOMIC DNA]</scope>
    <source>
        <tissue evidence="2">Muscle</tissue>
    </source>
</reference>
<name>A0A4Z2HPC4_9TELE</name>
<keyword evidence="3" id="KW-1185">Reference proteome</keyword>
<protein>
    <submittedName>
        <fullName evidence="2">Uncharacterized protein</fullName>
    </submittedName>
</protein>
<evidence type="ECO:0000256" key="1">
    <source>
        <dbReference type="SAM" id="MobiDB-lite"/>
    </source>
</evidence>
<feature type="region of interest" description="Disordered" evidence="1">
    <location>
        <begin position="47"/>
        <end position="68"/>
    </location>
</feature>
<sequence>MVSQPGGSLSVRAFHPSYLGTSRSLEEWEDRLFQLTTTTTTTTIITTTTTTTTSRGRLPQEAPTPANVAQDRFCKQADDNKPRQPSAGLRPRLWYRWCSVLASRARPRLPSLLDRTSDTMIDVSPVSMLGLSRPPDTAMPKPILESFGGEKENIGEHGAVGQDATHNTSCIGLNRI</sequence>
<organism evidence="2 3">
    <name type="scientific">Liparis tanakae</name>
    <name type="common">Tanaka's snailfish</name>
    <dbReference type="NCBI Taxonomy" id="230148"/>
    <lineage>
        <taxon>Eukaryota</taxon>
        <taxon>Metazoa</taxon>
        <taxon>Chordata</taxon>
        <taxon>Craniata</taxon>
        <taxon>Vertebrata</taxon>
        <taxon>Euteleostomi</taxon>
        <taxon>Actinopterygii</taxon>
        <taxon>Neopterygii</taxon>
        <taxon>Teleostei</taxon>
        <taxon>Neoteleostei</taxon>
        <taxon>Acanthomorphata</taxon>
        <taxon>Eupercaria</taxon>
        <taxon>Perciformes</taxon>
        <taxon>Cottioidei</taxon>
        <taxon>Cottales</taxon>
        <taxon>Liparidae</taxon>
        <taxon>Liparis</taxon>
    </lineage>
</organism>
<dbReference type="AlphaFoldDB" id="A0A4Z2HPC4"/>
<comment type="caution">
    <text evidence="2">The sequence shown here is derived from an EMBL/GenBank/DDBJ whole genome shotgun (WGS) entry which is preliminary data.</text>
</comment>
<evidence type="ECO:0000313" key="2">
    <source>
        <dbReference type="EMBL" id="TNN67627.1"/>
    </source>
</evidence>
<dbReference type="EMBL" id="SRLO01000200">
    <property type="protein sequence ID" value="TNN67627.1"/>
    <property type="molecule type" value="Genomic_DNA"/>
</dbReference>